<protein>
    <submittedName>
        <fullName evidence="6">Pancreatic lipase-related protein 2</fullName>
    </submittedName>
</protein>
<dbReference type="STRING" id="151549.A0A4C1Y231"/>
<dbReference type="Gene3D" id="3.40.50.1820">
    <property type="entry name" value="alpha/beta hydrolase"/>
    <property type="match status" value="1"/>
</dbReference>
<dbReference type="EMBL" id="BGZK01001057">
    <property type="protein sequence ID" value="GBP69966.1"/>
    <property type="molecule type" value="Genomic_DNA"/>
</dbReference>
<dbReference type="InterPro" id="IPR013818">
    <property type="entry name" value="Lipase"/>
</dbReference>
<dbReference type="Pfam" id="PF00151">
    <property type="entry name" value="Lipase"/>
    <property type="match status" value="1"/>
</dbReference>
<evidence type="ECO:0000259" key="5">
    <source>
        <dbReference type="Pfam" id="PF00151"/>
    </source>
</evidence>
<dbReference type="InterPro" id="IPR000734">
    <property type="entry name" value="TAG_lipase"/>
</dbReference>
<evidence type="ECO:0000256" key="1">
    <source>
        <dbReference type="ARBA" id="ARBA00004613"/>
    </source>
</evidence>
<evidence type="ECO:0000313" key="7">
    <source>
        <dbReference type="Proteomes" id="UP000299102"/>
    </source>
</evidence>
<dbReference type="OrthoDB" id="199913at2759"/>
<reference evidence="6 7" key="1">
    <citation type="journal article" date="2019" name="Commun. Biol.">
        <title>The bagworm genome reveals a unique fibroin gene that provides high tensile strength.</title>
        <authorList>
            <person name="Kono N."/>
            <person name="Nakamura H."/>
            <person name="Ohtoshi R."/>
            <person name="Tomita M."/>
            <person name="Numata K."/>
            <person name="Arakawa K."/>
        </authorList>
    </citation>
    <scope>NUCLEOTIDE SEQUENCE [LARGE SCALE GENOMIC DNA]</scope>
</reference>
<evidence type="ECO:0000256" key="3">
    <source>
        <dbReference type="ARBA" id="ARBA00022525"/>
    </source>
</evidence>
<sequence length="415" mass="45294">MIPDLLRDSPLHNAPVTQIVGLSLESTAGGAPATAALRRPQCALSDPAAQSSSASMHSPWATLIICLVIRGRWASANHTDLYEPLTFAENLYVKLSSACRAIVDIQYGTTRPRDDVMKSMQIFQLDGGTMRNFNIDEALAALTSSALLDIRRQTKVIVHGFNDNARSVIPLELASAYNDKAMFNVLMLDAEAALGRRYASAVYYTRIVGRRLANLLANLEGHGANAEDFHLLGISLGAHVAGWAGKYFRQYKGRRIGRITGLDPAGPCFTYAHSELRLDRRDALYVDVVHSNRLVQGAIEPLGHSDFYVNGGGPHQPGCFTPACSHLRAAQLYTESVRSPKTLVGVKCDNWEQFLRKACPSGHLAVLGYGSSTVTRGRYYLRTAHEPPYGLGTAGLRPAPRPDTFMSMISHLPYA</sequence>
<keyword evidence="3" id="KW-0964">Secreted</keyword>
<evidence type="ECO:0000256" key="2">
    <source>
        <dbReference type="ARBA" id="ARBA00010701"/>
    </source>
</evidence>
<proteinExistence type="inferred from homology"/>
<dbReference type="Proteomes" id="UP000299102">
    <property type="component" value="Unassembled WGS sequence"/>
</dbReference>
<comment type="caution">
    <text evidence="6">The sequence shown here is derived from an EMBL/GenBank/DDBJ whole genome shotgun (WGS) entry which is preliminary data.</text>
</comment>
<comment type="subcellular location">
    <subcellularLocation>
        <location evidence="1">Secreted</location>
    </subcellularLocation>
</comment>
<accession>A0A4C1Y231</accession>
<evidence type="ECO:0000256" key="4">
    <source>
        <dbReference type="RuleBase" id="RU004262"/>
    </source>
</evidence>
<dbReference type="GO" id="GO:0016042">
    <property type="term" value="P:lipid catabolic process"/>
    <property type="evidence" value="ECO:0007669"/>
    <property type="project" value="TreeGrafter"/>
</dbReference>
<dbReference type="PANTHER" id="PTHR11610">
    <property type="entry name" value="LIPASE"/>
    <property type="match status" value="1"/>
</dbReference>
<evidence type="ECO:0000313" key="6">
    <source>
        <dbReference type="EMBL" id="GBP69966.1"/>
    </source>
</evidence>
<organism evidence="6 7">
    <name type="scientific">Eumeta variegata</name>
    <name type="common">Bagworm moth</name>
    <name type="synonym">Eumeta japonica</name>
    <dbReference type="NCBI Taxonomy" id="151549"/>
    <lineage>
        <taxon>Eukaryota</taxon>
        <taxon>Metazoa</taxon>
        <taxon>Ecdysozoa</taxon>
        <taxon>Arthropoda</taxon>
        <taxon>Hexapoda</taxon>
        <taxon>Insecta</taxon>
        <taxon>Pterygota</taxon>
        <taxon>Neoptera</taxon>
        <taxon>Endopterygota</taxon>
        <taxon>Lepidoptera</taxon>
        <taxon>Glossata</taxon>
        <taxon>Ditrysia</taxon>
        <taxon>Tineoidea</taxon>
        <taxon>Psychidae</taxon>
        <taxon>Oiketicinae</taxon>
        <taxon>Eumeta</taxon>
    </lineage>
</organism>
<gene>
    <name evidence="6" type="primary">PNLIPRP2</name>
    <name evidence="6" type="ORF">EVAR_85734_1</name>
</gene>
<feature type="domain" description="Lipase" evidence="5">
    <location>
        <begin position="149"/>
        <end position="389"/>
    </location>
</feature>
<dbReference type="PRINTS" id="PR00821">
    <property type="entry name" value="TAGLIPASE"/>
</dbReference>
<dbReference type="SUPFAM" id="SSF53474">
    <property type="entry name" value="alpha/beta-Hydrolases"/>
    <property type="match status" value="1"/>
</dbReference>
<dbReference type="GO" id="GO:0005615">
    <property type="term" value="C:extracellular space"/>
    <property type="evidence" value="ECO:0007669"/>
    <property type="project" value="TreeGrafter"/>
</dbReference>
<dbReference type="AlphaFoldDB" id="A0A4C1Y231"/>
<comment type="similarity">
    <text evidence="2 4">Belongs to the AB hydrolase superfamily. Lipase family.</text>
</comment>
<dbReference type="InterPro" id="IPR029058">
    <property type="entry name" value="AB_hydrolase_fold"/>
</dbReference>
<dbReference type="GO" id="GO:0016298">
    <property type="term" value="F:lipase activity"/>
    <property type="evidence" value="ECO:0007669"/>
    <property type="project" value="InterPro"/>
</dbReference>
<name>A0A4C1Y231_EUMVA</name>
<keyword evidence="7" id="KW-1185">Reference proteome</keyword>